<evidence type="ECO:0000256" key="9">
    <source>
        <dbReference type="ARBA" id="ARBA00023136"/>
    </source>
</evidence>
<dbReference type="SUPFAM" id="SSF81653">
    <property type="entry name" value="Calcium ATPase, transduction domain A"/>
    <property type="match status" value="1"/>
</dbReference>
<organism evidence="13 14">
    <name type="scientific">Macrophomina phaseolina</name>
    <dbReference type="NCBI Taxonomy" id="35725"/>
    <lineage>
        <taxon>Eukaryota</taxon>
        <taxon>Fungi</taxon>
        <taxon>Dikarya</taxon>
        <taxon>Ascomycota</taxon>
        <taxon>Pezizomycotina</taxon>
        <taxon>Dothideomycetes</taxon>
        <taxon>Dothideomycetes incertae sedis</taxon>
        <taxon>Botryosphaeriales</taxon>
        <taxon>Botryosphaeriaceae</taxon>
        <taxon>Macrophomina</taxon>
    </lineage>
</organism>
<evidence type="ECO:0000256" key="2">
    <source>
        <dbReference type="ARBA" id="ARBA00006024"/>
    </source>
</evidence>
<evidence type="ECO:0000256" key="5">
    <source>
        <dbReference type="ARBA" id="ARBA00022741"/>
    </source>
</evidence>
<dbReference type="Pfam" id="PF00702">
    <property type="entry name" value="Hydrolase"/>
    <property type="match status" value="1"/>
</dbReference>
<dbReference type="InterPro" id="IPR017969">
    <property type="entry name" value="Heavy-metal-associated_CS"/>
</dbReference>
<keyword evidence="5 10" id="KW-0547">Nucleotide-binding</keyword>
<evidence type="ECO:0000256" key="1">
    <source>
        <dbReference type="ARBA" id="ARBA00004127"/>
    </source>
</evidence>
<keyword evidence="14" id="KW-1185">Reference proteome</keyword>
<dbReference type="InterPro" id="IPR008250">
    <property type="entry name" value="ATPase_P-typ_transduc_dom_A_sf"/>
</dbReference>
<dbReference type="SUPFAM" id="SSF56784">
    <property type="entry name" value="HAD-like"/>
    <property type="match status" value="1"/>
</dbReference>
<dbReference type="InterPro" id="IPR023214">
    <property type="entry name" value="HAD_sf"/>
</dbReference>
<evidence type="ECO:0000256" key="8">
    <source>
        <dbReference type="ARBA" id="ARBA00022989"/>
    </source>
</evidence>
<keyword evidence="9 10" id="KW-0472">Membrane</keyword>
<dbReference type="NCBIfam" id="TIGR01525">
    <property type="entry name" value="ATPase-IB_hvy"/>
    <property type="match status" value="1"/>
</dbReference>
<evidence type="ECO:0000259" key="12">
    <source>
        <dbReference type="PROSITE" id="PS50846"/>
    </source>
</evidence>
<keyword evidence="7" id="KW-1278">Translocase</keyword>
<dbReference type="Gene3D" id="3.40.1110.10">
    <property type="entry name" value="Calcium-transporting ATPase, cytoplasmic domain N"/>
    <property type="match status" value="1"/>
</dbReference>
<keyword evidence="3 10" id="KW-0812">Transmembrane</keyword>
<sequence>MACCILAAFVISRILRTCQCLDILSVSSATGSSAGWPSSAEHTPQYATAKISINGMTCSACSAKIEDAIGQLNGVARVTVALPFNQATVAYDETKMTPTDLINAIEELGYEAQPGRRSIQESLKIMQHEDDLQRLQKSFSGVLTYSLLLASTNMLASYSYLATTTTHEYRFKWTIPLIALALFLRIQHRHASHIHHAASRALRTGQTTMDTLTSATQAISLISSLSNLLLLGPSAPTHFTTAALLLLVVLFGRYVDLHLRRNAMSTLTSLFRLQSDLAHVRVRQKRRRDKDAEEVLPAALLRPGDEMVIEPFDSVPCDAYVLDGESLLDMSVITGESLPVAKSAGDFILSGSRNSHGRLLAAVVKGQEESTLAAMLDGVVEAAGRKADVEGTFGGLVRIFVAVIIGLATASAMVEHARAKSGMSEAHAMNKAAQRAMAVLAAACPCALGLAIPSAMLAFLDAASSQGVLLTGGAQSIEALTDITHVVLDKTGTLTQGRLQVTACKLFHPLPVERRVFLQLLCAAEVTEAEAHPIAKAVFAWAVKELRAVGYRPISDEHVFERRAVPGSGVECVVGTGGNTSHQVVVGNANFLVSHGVEVCMKEEGRWAEDYGITIHIAVDAQYVAQLRLSDTPRLEATEVVQKLKRDGYQLTMLTGDSETEARRISEMLNIPVMASGALPTDKRAFVMGLQAEGNKVVMVGDGLNDAPPLAAADVGIQLSLPRQGATGAGDVLFMRQDLRYLPRIIGMARCTTRQARFNVLWALAYNTLALLFAMGVFEPWGWTASASITGSMMAASSIAILISSLFLRSRLATQIAKI</sequence>
<dbReference type="PANTHER" id="PTHR43520:SF8">
    <property type="entry name" value="P-TYPE CU(+) TRANSPORTER"/>
    <property type="match status" value="1"/>
</dbReference>
<evidence type="ECO:0000256" key="7">
    <source>
        <dbReference type="ARBA" id="ARBA00022967"/>
    </source>
</evidence>
<dbReference type="Gene3D" id="2.70.150.10">
    <property type="entry name" value="Calcium-transporting ATPase, cytoplasmic transduction domain A"/>
    <property type="match status" value="1"/>
</dbReference>
<feature type="domain" description="HMA" evidence="12">
    <location>
        <begin position="47"/>
        <end position="113"/>
    </location>
</feature>
<comment type="subcellular location">
    <subcellularLocation>
        <location evidence="1">Endomembrane system</location>
        <topology evidence="1">Multi-pass membrane protein</topology>
    </subcellularLocation>
    <subcellularLocation>
        <location evidence="10">Membrane</location>
    </subcellularLocation>
</comment>
<dbReference type="CDD" id="cd00371">
    <property type="entry name" value="HMA"/>
    <property type="match status" value="1"/>
</dbReference>
<dbReference type="PANTHER" id="PTHR43520">
    <property type="entry name" value="ATP7, ISOFORM B"/>
    <property type="match status" value="1"/>
</dbReference>
<evidence type="ECO:0000256" key="6">
    <source>
        <dbReference type="ARBA" id="ARBA00022840"/>
    </source>
</evidence>
<dbReference type="SFLD" id="SFLDG00002">
    <property type="entry name" value="C1.7:_P-type_atpase_like"/>
    <property type="match status" value="1"/>
</dbReference>
<evidence type="ECO:0000256" key="3">
    <source>
        <dbReference type="ARBA" id="ARBA00022692"/>
    </source>
</evidence>
<evidence type="ECO:0000256" key="4">
    <source>
        <dbReference type="ARBA" id="ARBA00022723"/>
    </source>
</evidence>
<keyword evidence="11" id="KW-0732">Signal</keyword>
<dbReference type="Gene3D" id="3.40.50.1000">
    <property type="entry name" value="HAD superfamily/HAD-like"/>
    <property type="match status" value="1"/>
</dbReference>
<evidence type="ECO:0000256" key="10">
    <source>
        <dbReference type="RuleBase" id="RU362081"/>
    </source>
</evidence>
<comment type="caution">
    <text evidence="13">The sequence shown here is derived from an EMBL/GenBank/DDBJ whole genome shotgun (WGS) entry which is preliminary data.</text>
</comment>
<dbReference type="Gene3D" id="3.30.70.100">
    <property type="match status" value="1"/>
</dbReference>
<feature type="transmembrane region" description="Helical" evidence="10">
    <location>
        <begin position="395"/>
        <end position="414"/>
    </location>
</feature>
<feature type="transmembrane region" description="Helical" evidence="10">
    <location>
        <begin position="237"/>
        <end position="255"/>
    </location>
</feature>
<dbReference type="InterPro" id="IPR027256">
    <property type="entry name" value="P-typ_ATPase_IB"/>
</dbReference>
<dbReference type="PROSITE" id="PS00154">
    <property type="entry name" value="ATPASE_E1_E2"/>
    <property type="match status" value="1"/>
</dbReference>
<name>A0ABQ8G7F0_9PEZI</name>
<evidence type="ECO:0000313" key="13">
    <source>
        <dbReference type="EMBL" id="KAH7047326.1"/>
    </source>
</evidence>
<reference evidence="13 14" key="1">
    <citation type="journal article" date="2021" name="Nat. Commun.">
        <title>Genetic determinants of endophytism in the Arabidopsis root mycobiome.</title>
        <authorList>
            <person name="Mesny F."/>
            <person name="Miyauchi S."/>
            <person name="Thiergart T."/>
            <person name="Pickel B."/>
            <person name="Atanasova L."/>
            <person name="Karlsson M."/>
            <person name="Huettel B."/>
            <person name="Barry K.W."/>
            <person name="Haridas S."/>
            <person name="Chen C."/>
            <person name="Bauer D."/>
            <person name="Andreopoulos W."/>
            <person name="Pangilinan J."/>
            <person name="LaButti K."/>
            <person name="Riley R."/>
            <person name="Lipzen A."/>
            <person name="Clum A."/>
            <person name="Drula E."/>
            <person name="Henrissat B."/>
            <person name="Kohler A."/>
            <person name="Grigoriev I.V."/>
            <person name="Martin F.M."/>
            <person name="Hacquard S."/>
        </authorList>
    </citation>
    <scope>NUCLEOTIDE SEQUENCE [LARGE SCALE GENOMIC DNA]</scope>
    <source>
        <strain evidence="13 14">MPI-SDFR-AT-0080</strain>
    </source>
</reference>
<feature type="chain" id="PRO_5046340985" description="HMA domain-containing protein" evidence="11">
    <location>
        <begin position="21"/>
        <end position="819"/>
    </location>
</feature>
<evidence type="ECO:0000256" key="11">
    <source>
        <dbReference type="SAM" id="SignalP"/>
    </source>
</evidence>
<proteinExistence type="inferred from homology"/>
<feature type="signal peptide" evidence="11">
    <location>
        <begin position="1"/>
        <end position="20"/>
    </location>
</feature>
<feature type="transmembrane region" description="Helical" evidence="10">
    <location>
        <begin position="758"/>
        <end position="778"/>
    </location>
</feature>
<dbReference type="InterPro" id="IPR044492">
    <property type="entry name" value="P_typ_ATPase_HD_dom"/>
</dbReference>
<dbReference type="Pfam" id="PF00403">
    <property type="entry name" value="HMA"/>
    <property type="match status" value="1"/>
</dbReference>
<dbReference type="SFLD" id="SFLDF00027">
    <property type="entry name" value="p-type_atpase"/>
    <property type="match status" value="1"/>
</dbReference>
<dbReference type="EMBL" id="JAGTJR010000016">
    <property type="protein sequence ID" value="KAH7047326.1"/>
    <property type="molecule type" value="Genomic_DNA"/>
</dbReference>
<dbReference type="InterPro" id="IPR023299">
    <property type="entry name" value="ATPase_P-typ_cyto_dom_N"/>
</dbReference>
<dbReference type="Pfam" id="PF00122">
    <property type="entry name" value="E1-E2_ATPase"/>
    <property type="match status" value="1"/>
</dbReference>
<dbReference type="SFLD" id="SFLDS00003">
    <property type="entry name" value="Haloacid_Dehalogenase"/>
    <property type="match status" value="1"/>
</dbReference>
<comment type="similarity">
    <text evidence="2 10">Belongs to the cation transport ATPase (P-type) (TC 3.A.3) family. Type IB subfamily.</text>
</comment>
<keyword evidence="6 10" id="KW-0067">ATP-binding</keyword>
<keyword evidence="8 10" id="KW-1133">Transmembrane helix</keyword>
<dbReference type="InterPro" id="IPR036163">
    <property type="entry name" value="HMA_dom_sf"/>
</dbReference>
<keyword evidence="4 10" id="KW-0479">Metal-binding</keyword>
<dbReference type="PRINTS" id="PR00119">
    <property type="entry name" value="CATATPASE"/>
</dbReference>
<dbReference type="Proteomes" id="UP000774617">
    <property type="component" value="Unassembled WGS sequence"/>
</dbReference>
<dbReference type="PROSITE" id="PS01047">
    <property type="entry name" value="HMA_1"/>
    <property type="match status" value="1"/>
</dbReference>
<dbReference type="InterPro" id="IPR018303">
    <property type="entry name" value="ATPase_P-typ_P_site"/>
</dbReference>
<dbReference type="InterPro" id="IPR036412">
    <property type="entry name" value="HAD-like_sf"/>
</dbReference>
<protein>
    <recommendedName>
        <fullName evidence="12">HMA domain-containing protein</fullName>
    </recommendedName>
</protein>
<feature type="transmembrane region" description="Helical" evidence="10">
    <location>
        <begin position="784"/>
        <end position="808"/>
    </location>
</feature>
<dbReference type="InterPro" id="IPR001757">
    <property type="entry name" value="P_typ_ATPase"/>
</dbReference>
<dbReference type="SUPFAM" id="SSF55008">
    <property type="entry name" value="HMA, heavy metal-associated domain"/>
    <property type="match status" value="1"/>
</dbReference>
<dbReference type="PROSITE" id="PS50846">
    <property type="entry name" value="HMA_2"/>
    <property type="match status" value="1"/>
</dbReference>
<dbReference type="InterPro" id="IPR006121">
    <property type="entry name" value="HMA_dom"/>
</dbReference>
<dbReference type="InterPro" id="IPR059000">
    <property type="entry name" value="ATPase_P-type_domA"/>
</dbReference>
<evidence type="ECO:0000313" key="14">
    <source>
        <dbReference type="Proteomes" id="UP000774617"/>
    </source>
</evidence>
<dbReference type="NCBIfam" id="TIGR01494">
    <property type="entry name" value="ATPase_P-type"/>
    <property type="match status" value="2"/>
</dbReference>
<accession>A0ABQ8G7F0</accession>
<gene>
    <name evidence="13" type="ORF">B0J12DRAFT_118457</name>
</gene>
<feature type="transmembrane region" description="Helical" evidence="10">
    <location>
        <begin position="434"/>
        <end position="460"/>
    </location>
</feature>